<dbReference type="Proteomes" id="UP001597216">
    <property type="component" value="Unassembled WGS sequence"/>
</dbReference>
<evidence type="ECO:0000313" key="4">
    <source>
        <dbReference type="Proteomes" id="UP001597216"/>
    </source>
</evidence>
<sequence length="339" mass="37372">MTDHDTSPPMQPLAHSSSLRLFRAFMESLGLGTPQDLDADLVRALDQPAERVPARMIVDLMQACALAHGRPDLGAAFAAWADVAGYGPLSRMPDHCDTVAEVVEAGLRFMHLENGALASDIQEDEDEAVLRCLVMVDSRQGSSQFAESILMLSVRVVRRMLGDFWTPLRVEFAHAPPTDLKAHRRLFRCALRFNAERHAVVMAPRDLRRPSRVADPQGRKAIEAQLWAMDQAWSRGAGELAERAVAALLGSGEARLDRVAHSLGVEPRTLQRRLAAEGLCFAAVLDAVRRREALDYLRGAHRPALTELAQRLGYGDASAASRFLRSQLRRGVRPTRPPA</sequence>
<protein>
    <submittedName>
        <fullName evidence="3">AraC family transcriptional regulator ligand-binding domain-containing protein</fullName>
    </submittedName>
</protein>
<evidence type="ECO:0000259" key="2">
    <source>
        <dbReference type="PROSITE" id="PS01124"/>
    </source>
</evidence>
<evidence type="ECO:0000256" key="1">
    <source>
        <dbReference type="ARBA" id="ARBA00023125"/>
    </source>
</evidence>
<dbReference type="Pfam" id="PF12833">
    <property type="entry name" value="HTH_18"/>
    <property type="match status" value="1"/>
</dbReference>
<dbReference type="PANTHER" id="PTHR47894">
    <property type="entry name" value="HTH-TYPE TRANSCRIPTIONAL REGULATOR GADX"/>
    <property type="match status" value="1"/>
</dbReference>
<evidence type="ECO:0000313" key="3">
    <source>
        <dbReference type="EMBL" id="MFD1189142.1"/>
    </source>
</evidence>
<dbReference type="RefSeq" id="WP_374345460.1">
    <property type="nucleotide sequence ID" value="NZ_JBHTLQ010000002.1"/>
</dbReference>
<keyword evidence="1" id="KW-0238">DNA-binding</keyword>
<dbReference type="EMBL" id="JBHTLQ010000002">
    <property type="protein sequence ID" value="MFD1189142.1"/>
    <property type="molecule type" value="Genomic_DNA"/>
</dbReference>
<dbReference type="SMART" id="SM00342">
    <property type="entry name" value="HTH_ARAC"/>
    <property type="match status" value="1"/>
</dbReference>
<comment type="caution">
    <text evidence="3">The sequence shown here is derived from an EMBL/GenBank/DDBJ whole genome shotgun (WGS) entry which is preliminary data.</text>
</comment>
<dbReference type="PROSITE" id="PS01124">
    <property type="entry name" value="HTH_ARAC_FAMILY_2"/>
    <property type="match status" value="1"/>
</dbReference>
<gene>
    <name evidence="3" type="ORF">ACFQ27_01000</name>
</gene>
<dbReference type="Pfam" id="PF12625">
    <property type="entry name" value="Arabinose_bd"/>
    <property type="match status" value="1"/>
</dbReference>
<proteinExistence type="predicted"/>
<accession>A0ABW3SWA4</accession>
<dbReference type="InterPro" id="IPR032687">
    <property type="entry name" value="AraC-type_N"/>
</dbReference>
<name>A0ABW3SWA4_9CAUL</name>
<feature type="domain" description="HTH araC/xylS-type" evidence="2">
    <location>
        <begin position="239"/>
        <end position="328"/>
    </location>
</feature>
<keyword evidence="4" id="KW-1185">Reference proteome</keyword>
<dbReference type="InterPro" id="IPR018060">
    <property type="entry name" value="HTH_AraC"/>
</dbReference>
<dbReference type="Gene3D" id="1.10.10.60">
    <property type="entry name" value="Homeodomain-like"/>
    <property type="match status" value="1"/>
</dbReference>
<organism evidence="3 4">
    <name type="scientific">Phenylobacterium conjunctum</name>
    <dbReference type="NCBI Taxonomy" id="1298959"/>
    <lineage>
        <taxon>Bacteria</taxon>
        <taxon>Pseudomonadati</taxon>
        <taxon>Pseudomonadota</taxon>
        <taxon>Alphaproteobacteria</taxon>
        <taxon>Caulobacterales</taxon>
        <taxon>Caulobacteraceae</taxon>
        <taxon>Phenylobacterium</taxon>
    </lineage>
</organism>
<dbReference type="PANTHER" id="PTHR47894:SF4">
    <property type="entry name" value="HTH-TYPE TRANSCRIPTIONAL REGULATOR GADX"/>
    <property type="match status" value="1"/>
</dbReference>
<reference evidence="4" key="1">
    <citation type="journal article" date="2019" name="Int. J. Syst. Evol. Microbiol.">
        <title>The Global Catalogue of Microorganisms (GCM) 10K type strain sequencing project: providing services to taxonomists for standard genome sequencing and annotation.</title>
        <authorList>
            <consortium name="The Broad Institute Genomics Platform"/>
            <consortium name="The Broad Institute Genome Sequencing Center for Infectious Disease"/>
            <person name="Wu L."/>
            <person name="Ma J."/>
        </authorList>
    </citation>
    <scope>NUCLEOTIDE SEQUENCE [LARGE SCALE GENOMIC DNA]</scope>
    <source>
        <strain evidence="4">CCUG 55074</strain>
    </source>
</reference>